<dbReference type="Gene3D" id="3.40.50.300">
    <property type="entry name" value="P-loop containing nucleotide triphosphate hydrolases"/>
    <property type="match status" value="1"/>
</dbReference>
<dbReference type="GO" id="GO:0005524">
    <property type="term" value="F:ATP binding"/>
    <property type="evidence" value="ECO:0007669"/>
    <property type="project" value="UniProtKB-KW"/>
</dbReference>
<gene>
    <name evidence="8" type="ORF">SAMN04488105_10778</name>
</gene>
<feature type="domain" description="ABC transporter" evidence="7">
    <location>
        <begin position="1"/>
        <end position="225"/>
    </location>
</feature>
<proteinExistence type="predicted"/>
<dbReference type="SMART" id="SM00382">
    <property type="entry name" value="AAA"/>
    <property type="match status" value="1"/>
</dbReference>
<sequence length="270" mass="29520">MILREFRVWAGRRCLLDIPGLELPSRGLVAVIGPNGAGKSTLLKALAGVIPHDGDKLLDEGWPVPSRIGYLPQDFTVSAAMTVAECVLLGRRERLGWWITAHDRAEVARVLARMDLSELAGARMDRLSGGQQQRVLLAQRLLRDPRLLILDEPTSALDLHHQLKVLSHLRQLSKERLVIAALHDLTLAGRFAERIVLIEGGTLGVAGAPGDVLQSVHLDHVYSIDSQIMADRCGAPVVIAHHAEEHQPVLSDRGAKRGTEPVREGSPDRT</sequence>
<dbReference type="EMBL" id="FNAV01000007">
    <property type="protein sequence ID" value="SDE75367.1"/>
    <property type="molecule type" value="Genomic_DNA"/>
</dbReference>
<evidence type="ECO:0000256" key="5">
    <source>
        <dbReference type="ARBA" id="ARBA00037066"/>
    </source>
</evidence>
<organism evidence="8 9">
    <name type="scientific">Salipiger thiooxidans</name>
    <dbReference type="NCBI Taxonomy" id="282683"/>
    <lineage>
        <taxon>Bacteria</taxon>
        <taxon>Pseudomonadati</taxon>
        <taxon>Pseudomonadota</taxon>
        <taxon>Alphaproteobacteria</taxon>
        <taxon>Rhodobacterales</taxon>
        <taxon>Roseobacteraceae</taxon>
        <taxon>Salipiger</taxon>
    </lineage>
</organism>
<dbReference type="InterPro" id="IPR027417">
    <property type="entry name" value="P-loop_NTPase"/>
</dbReference>
<dbReference type="GO" id="GO:0016887">
    <property type="term" value="F:ATP hydrolysis activity"/>
    <property type="evidence" value="ECO:0007669"/>
    <property type="project" value="InterPro"/>
</dbReference>
<evidence type="ECO:0000259" key="7">
    <source>
        <dbReference type="PROSITE" id="PS50893"/>
    </source>
</evidence>
<dbReference type="AlphaFoldDB" id="A0A1G7FHS1"/>
<keyword evidence="4" id="KW-1278">Translocase</keyword>
<reference evidence="9" key="1">
    <citation type="submission" date="2016-10" db="EMBL/GenBank/DDBJ databases">
        <authorList>
            <person name="Varghese N."/>
            <person name="Submissions S."/>
        </authorList>
    </citation>
    <scope>NUCLEOTIDE SEQUENCE [LARGE SCALE GENOMIC DNA]</scope>
    <source>
        <strain evidence="9">DSM 10146</strain>
    </source>
</reference>
<evidence type="ECO:0000256" key="4">
    <source>
        <dbReference type="ARBA" id="ARBA00022967"/>
    </source>
</evidence>
<dbReference type="PANTHER" id="PTHR42794:SF1">
    <property type="entry name" value="HEMIN IMPORT ATP-BINDING PROTEIN HMUV"/>
    <property type="match status" value="1"/>
</dbReference>
<dbReference type="InterPro" id="IPR003439">
    <property type="entry name" value="ABC_transporter-like_ATP-bd"/>
</dbReference>
<dbReference type="Pfam" id="PF00005">
    <property type="entry name" value="ABC_tran"/>
    <property type="match status" value="1"/>
</dbReference>
<keyword evidence="9" id="KW-1185">Reference proteome</keyword>
<evidence type="ECO:0000313" key="8">
    <source>
        <dbReference type="EMBL" id="SDE75367.1"/>
    </source>
</evidence>
<dbReference type="InterPro" id="IPR003593">
    <property type="entry name" value="AAA+_ATPase"/>
</dbReference>
<keyword evidence="1" id="KW-0813">Transport</keyword>
<evidence type="ECO:0000256" key="6">
    <source>
        <dbReference type="SAM" id="MobiDB-lite"/>
    </source>
</evidence>
<dbReference type="PROSITE" id="PS50893">
    <property type="entry name" value="ABC_TRANSPORTER_2"/>
    <property type="match status" value="1"/>
</dbReference>
<accession>A0A1G7FHS1</accession>
<dbReference type="PANTHER" id="PTHR42794">
    <property type="entry name" value="HEMIN IMPORT ATP-BINDING PROTEIN HMUV"/>
    <property type="match status" value="1"/>
</dbReference>
<dbReference type="SUPFAM" id="SSF52540">
    <property type="entry name" value="P-loop containing nucleoside triphosphate hydrolases"/>
    <property type="match status" value="1"/>
</dbReference>
<evidence type="ECO:0000256" key="2">
    <source>
        <dbReference type="ARBA" id="ARBA00022741"/>
    </source>
</evidence>
<keyword evidence="3 8" id="KW-0067">ATP-binding</keyword>
<name>A0A1G7FHS1_9RHOB</name>
<feature type="region of interest" description="Disordered" evidence="6">
    <location>
        <begin position="246"/>
        <end position="270"/>
    </location>
</feature>
<evidence type="ECO:0000256" key="1">
    <source>
        <dbReference type="ARBA" id="ARBA00022448"/>
    </source>
</evidence>
<dbReference type="Proteomes" id="UP000198994">
    <property type="component" value="Unassembled WGS sequence"/>
</dbReference>
<comment type="function">
    <text evidence="5">Part of the ABC transporter complex HmuTUV involved in hemin import. Responsible for energy coupling to the transport system.</text>
</comment>
<dbReference type="RefSeq" id="WP_089959279.1">
    <property type="nucleotide sequence ID" value="NZ_FNAV01000007.1"/>
</dbReference>
<evidence type="ECO:0000313" key="9">
    <source>
        <dbReference type="Proteomes" id="UP000198994"/>
    </source>
</evidence>
<keyword evidence="2" id="KW-0547">Nucleotide-binding</keyword>
<dbReference type="OrthoDB" id="9805601at2"/>
<protein>
    <submittedName>
        <fullName evidence="8">Iron complex transport system ATP-binding protein</fullName>
    </submittedName>
</protein>
<dbReference type="STRING" id="282683.SAMN04488105_10778"/>
<evidence type="ECO:0000256" key="3">
    <source>
        <dbReference type="ARBA" id="ARBA00022840"/>
    </source>
</evidence>